<dbReference type="Proteomes" id="UP000825935">
    <property type="component" value="Chromosome 33"/>
</dbReference>
<dbReference type="InterPro" id="IPR003736">
    <property type="entry name" value="PAAI_dom"/>
</dbReference>
<sequence length="181" mass="19412">MESTNQKGREPVDSAHGKQDSFVAYAAKWMEEFGARIPDRSLLEEVGQGFYDSLIIHGVSVDLAEPGRVVCTMRVFPALCNSGKRMHGGAITSLVDTLGSAAIFSTGLPYSGVSVDINVTFMAAAELGEEIEIESKALRVGKSLAFVTVDIRKKATGKLVAQGRHTKFIGPSAPKIRNSKL</sequence>
<evidence type="ECO:0000256" key="14">
    <source>
        <dbReference type="ARBA" id="ARBA00058205"/>
    </source>
</evidence>
<evidence type="ECO:0000256" key="9">
    <source>
        <dbReference type="ARBA" id="ARBA00023098"/>
    </source>
</evidence>
<feature type="domain" description="Thioesterase" evidence="19">
    <location>
        <begin position="85"/>
        <end position="157"/>
    </location>
</feature>
<comment type="subunit">
    <text evidence="15">Homotetramer. Interacts with PCTP.</text>
</comment>
<accession>A0A8T2QPZ5</accession>
<keyword evidence="21" id="KW-1185">Reference proteome</keyword>
<comment type="catalytic activity">
    <reaction evidence="13">
        <text>a fatty acyl-CoA + H2O = a fatty acid + CoA + H(+)</text>
        <dbReference type="Rhea" id="RHEA:16781"/>
        <dbReference type="ChEBI" id="CHEBI:15377"/>
        <dbReference type="ChEBI" id="CHEBI:15378"/>
        <dbReference type="ChEBI" id="CHEBI:28868"/>
        <dbReference type="ChEBI" id="CHEBI:57287"/>
        <dbReference type="ChEBI" id="CHEBI:77636"/>
    </reaction>
    <physiologicalReaction direction="left-to-right" evidence="13">
        <dbReference type="Rhea" id="RHEA:16782"/>
    </physiologicalReaction>
</comment>
<dbReference type="PANTHER" id="PTHR21660">
    <property type="entry name" value="THIOESTERASE SUPERFAMILY MEMBER-RELATED"/>
    <property type="match status" value="1"/>
</dbReference>
<evidence type="ECO:0000256" key="6">
    <source>
        <dbReference type="ARBA" id="ARBA00022490"/>
    </source>
</evidence>
<dbReference type="OMA" id="IIDWAGG"/>
<reference evidence="20" key="1">
    <citation type="submission" date="2021-08" db="EMBL/GenBank/DDBJ databases">
        <title>WGS assembly of Ceratopteris richardii.</title>
        <authorList>
            <person name="Marchant D.B."/>
            <person name="Chen G."/>
            <person name="Jenkins J."/>
            <person name="Shu S."/>
            <person name="Leebens-Mack J."/>
            <person name="Grimwood J."/>
            <person name="Schmutz J."/>
            <person name="Soltis P."/>
            <person name="Soltis D."/>
            <person name="Chen Z.-H."/>
        </authorList>
    </citation>
    <scope>NUCLEOTIDE SEQUENCE</scope>
    <source>
        <strain evidence="20">Whitten #5841</strain>
        <tissue evidence="20">Leaf</tissue>
    </source>
</reference>
<dbReference type="OrthoDB" id="46529at2759"/>
<evidence type="ECO:0000256" key="15">
    <source>
        <dbReference type="ARBA" id="ARBA00064709"/>
    </source>
</evidence>
<keyword evidence="7" id="KW-0378">Hydrolase</keyword>
<dbReference type="GO" id="GO:0006629">
    <property type="term" value="P:lipid metabolic process"/>
    <property type="evidence" value="ECO:0007669"/>
    <property type="project" value="UniProtKB-KW"/>
</dbReference>
<comment type="subcellular location">
    <subcellularLocation>
        <location evidence="3">Cytoplasm</location>
        <location evidence="3">Cytoskeleton</location>
        <location evidence="3">Spindle</location>
    </subcellularLocation>
    <subcellularLocation>
        <location evidence="4">Cytoplasm</location>
        <location evidence="4">Cytosol</location>
    </subcellularLocation>
    <subcellularLocation>
        <location evidence="2">Mitochondrion</location>
    </subcellularLocation>
    <subcellularLocation>
        <location evidence="1">Nucleus</location>
    </subcellularLocation>
</comment>
<evidence type="ECO:0000256" key="12">
    <source>
        <dbReference type="ARBA" id="ARBA00023242"/>
    </source>
</evidence>
<organism evidence="20 21">
    <name type="scientific">Ceratopteris richardii</name>
    <name type="common">Triangle waterfern</name>
    <dbReference type="NCBI Taxonomy" id="49495"/>
    <lineage>
        <taxon>Eukaryota</taxon>
        <taxon>Viridiplantae</taxon>
        <taxon>Streptophyta</taxon>
        <taxon>Embryophyta</taxon>
        <taxon>Tracheophyta</taxon>
        <taxon>Polypodiopsida</taxon>
        <taxon>Polypodiidae</taxon>
        <taxon>Polypodiales</taxon>
        <taxon>Pteridineae</taxon>
        <taxon>Pteridaceae</taxon>
        <taxon>Parkerioideae</taxon>
        <taxon>Ceratopteris</taxon>
    </lineage>
</organism>
<dbReference type="Pfam" id="PF03061">
    <property type="entry name" value="4HBT"/>
    <property type="match status" value="1"/>
</dbReference>
<name>A0A8T2QPZ5_CERRI</name>
<proteinExistence type="inferred from homology"/>
<dbReference type="GO" id="GO:0005819">
    <property type="term" value="C:spindle"/>
    <property type="evidence" value="ECO:0007669"/>
    <property type="project" value="UniProtKB-SubCell"/>
</dbReference>
<dbReference type="InterPro" id="IPR006683">
    <property type="entry name" value="Thioestr_dom"/>
</dbReference>
<evidence type="ECO:0000313" key="21">
    <source>
        <dbReference type="Proteomes" id="UP000825935"/>
    </source>
</evidence>
<evidence type="ECO:0000256" key="11">
    <source>
        <dbReference type="ARBA" id="ARBA00023212"/>
    </source>
</evidence>
<dbReference type="AlphaFoldDB" id="A0A8T2QPZ5"/>
<evidence type="ECO:0000256" key="8">
    <source>
        <dbReference type="ARBA" id="ARBA00022990"/>
    </source>
</evidence>
<gene>
    <name evidence="20" type="ORF">KP509_33G034700</name>
</gene>
<dbReference type="PANTHER" id="PTHR21660:SF47">
    <property type="entry name" value="F19P19.27 PROTEIN"/>
    <property type="match status" value="1"/>
</dbReference>
<keyword evidence="12" id="KW-0539">Nucleus</keyword>
<dbReference type="GO" id="GO:0005634">
    <property type="term" value="C:nucleus"/>
    <property type="evidence" value="ECO:0007669"/>
    <property type="project" value="UniProtKB-SubCell"/>
</dbReference>
<protein>
    <recommendedName>
        <fullName evidence="16">Acyl-coenzyme A thioesterase 13</fullName>
    </recommendedName>
    <alternativeName>
        <fullName evidence="17">Hotdog-fold thioesterase superfamily member 2</fullName>
    </alternativeName>
    <alternativeName>
        <fullName evidence="18">Thioesterase superfamily member 2</fullName>
    </alternativeName>
</protein>
<dbReference type="SUPFAM" id="SSF54637">
    <property type="entry name" value="Thioesterase/thiol ester dehydrase-isomerase"/>
    <property type="match status" value="1"/>
</dbReference>
<evidence type="ECO:0000256" key="13">
    <source>
        <dbReference type="ARBA" id="ARBA00052976"/>
    </source>
</evidence>
<dbReference type="NCBIfam" id="TIGR00369">
    <property type="entry name" value="unchar_dom_1"/>
    <property type="match status" value="1"/>
</dbReference>
<evidence type="ECO:0000259" key="19">
    <source>
        <dbReference type="Pfam" id="PF03061"/>
    </source>
</evidence>
<evidence type="ECO:0000313" key="20">
    <source>
        <dbReference type="EMBL" id="KAH7285575.1"/>
    </source>
</evidence>
<evidence type="ECO:0000256" key="17">
    <source>
        <dbReference type="ARBA" id="ARBA00081533"/>
    </source>
</evidence>
<evidence type="ECO:0000256" key="2">
    <source>
        <dbReference type="ARBA" id="ARBA00004173"/>
    </source>
</evidence>
<dbReference type="EMBL" id="CM035438">
    <property type="protein sequence ID" value="KAH7285575.1"/>
    <property type="molecule type" value="Genomic_DNA"/>
</dbReference>
<dbReference type="GO" id="GO:0005829">
    <property type="term" value="C:cytosol"/>
    <property type="evidence" value="ECO:0007669"/>
    <property type="project" value="UniProtKB-SubCell"/>
</dbReference>
<evidence type="ECO:0000256" key="16">
    <source>
        <dbReference type="ARBA" id="ARBA00067273"/>
    </source>
</evidence>
<dbReference type="InterPro" id="IPR029069">
    <property type="entry name" value="HotDog_dom_sf"/>
</dbReference>
<dbReference type="FunFam" id="3.10.129.10:FF:000021">
    <property type="entry name" value="Acyl-coenzyme A thioesterase 13"/>
    <property type="match status" value="1"/>
</dbReference>
<keyword evidence="8" id="KW-0007">Acetylation</keyword>
<evidence type="ECO:0000256" key="10">
    <source>
        <dbReference type="ARBA" id="ARBA00023128"/>
    </source>
</evidence>
<dbReference type="CDD" id="cd03443">
    <property type="entry name" value="PaaI_thioesterase"/>
    <property type="match status" value="1"/>
</dbReference>
<keyword evidence="9" id="KW-0443">Lipid metabolism</keyword>
<evidence type="ECO:0000256" key="5">
    <source>
        <dbReference type="ARBA" id="ARBA00008324"/>
    </source>
</evidence>
<comment type="similarity">
    <text evidence="5">Belongs to the thioesterase PaaI family.</text>
</comment>
<evidence type="ECO:0000256" key="3">
    <source>
        <dbReference type="ARBA" id="ARBA00004186"/>
    </source>
</evidence>
<dbReference type="Gene3D" id="3.10.129.10">
    <property type="entry name" value="Hotdog Thioesterase"/>
    <property type="match status" value="1"/>
</dbReference>
<evidence type="ECO:0000256" key="7">
    <source>
        <dbReference type="ARBA" id="ARBA00022801"/>
    </source>
</evidence>
<comment type="function">
    <text evidence="14">Catalyzes the hydrolysis of acyl-CoAs into free fatty acids and coenzyme A (CoASH), regulating their respective intracellular levels. Has acyl-CoA thioesterase activity towards medium (C12) and long-chain (C18) fatty acyl-CoA substrates. Can also hydrolyze 3-hydroxyphenylacetyl-CoA and 3,4-dihydroxyphenylacetyl-CoA (in vitro). May play a role in controlling adaptive thermogenesis.</text>
</comment>
<keyword evidence="6" id="KW-0963">Cytoplasm</keyword>
<keyword evidence="10" id="KW-0496">Mitochondrion</keyword>
<comment type="caution">
    <text evidence="20">The sequence shown here is derived from an EMBL/GenBank/DDBJ whole genome shotgun (WGS) entry which is preliminary data.</text>
</comment>
<dbReference type="InterPro" id="IPR039298">
    <property type="entry name" value="ACOT13"/>
</dbReference>
<keyword evidence="11" id="KW-0206">Cytoskeleton</keyword>
<evidence type="ECO:0000256" key="4">
    <source>
        <dbReference type="ARBA" id="ARBA00004514"/>
    </source>
</evidence>
<dbReference type="GO" id="GO:0047617">
    <property type="term" value="F:fatty acyl-CoA hydrolase activity"/>
    <property type="evidence" value="ECO:0007669"/>
    <property type="project" value="InterPro"/>
</dbReference>
<dbReference type="GO" id="GO:0005739">
    <property type="term" value="C:mitochondrion"/>
    <property type="evidence" value="ECO:0007669"/>
    <property type="project" value="UniProtKB-SubCell"/>
</dbReference>
<evidence type="ECO:0000256" key="18">
    <source>
        <dbReference type="ARBA" id="ARBA00083956"/>
    </source>
</evidence>
<evidence type="ECO:0000256" key="1">
    <source>
        <dbReference type="ARBA" id="ARBA00004123"/>
    </source>
</evidence>